<name>A0A7Y5ZXU3_9CELL</name>
<dbReference type="Proteomes" id="UP000565724">
    <property type="component" value="Unassembled WGS sequence"/>
</dbReference>
<sequence>MNTKNTAPVATDVVAGWNRVRAMQAEVDAAKGALRTTEDAFLDTLPTDECPTWCTAASSDAPWIRGLHLWRSSEGGVTACREHVGQLNTWILS</sequence>
<organism evidence="1 2">
    <name type="scientific">Cellulomonas humilata</name>
    <dbReference type="NCBI Taxonomy" id="144055"/>
    <lineage>
        <taxon>Bacteria</taxon>
        <taxon>Bacillati</taxon>
        <taxon>Actinomycetota</taxon>
        <taxon>Actinomycetes</taxon>
        <taxon>Micrococcales</taxon>
        <taxon>Cellulomonadaceae</taxon>
        <taxon>Cellulomonas</taxon>
    </lineage>
</organism>
<evidence type="ECO:0000313" key="2">
    <source>
        <dbReference type="Proteomes" id="UP000565724"/>
    </source>
</evidence>
<accession>A0A7Y5ZXU3</accession>
<gene>
    <name evidence="1" type="ORF">HP550_02590</name>
</gene>
<dbReference type="EMBL" id="JABMCI010000042">
    <property type="protein sequence ID" value="NUU16138.1"/>
    <property type="molecule type" value="Genomic_DNA"/>
</dbReference>
<comment type="caution">
    <text evidence="1">The sequence shown here is derived from an EMBL/GenBank/DDBJ whole genome shotgun (WGS) entry which is preliminary data.</text>
</comment>
<keyword evidence="2" id="KW-1185">Reference proteome</keyword>
<protein>
    <submittedName>
        <fullName evidence="1">Uncharacterized protein</fullName>
    </submittedName>
</protein>
<dbReference type="RefSeq" id="WP_175346041.1">
    <property type="nucleotide sequence ID" value="NZ_JABMCI010000042.1"/>
</dbReference>
<evidence type="ECO:0000313" key="1">
    <source>
        <dbReference type="EMBL" id="NUU16138.1"/>
    </source>
</evidence>
<proteinExistence type="predicted"/>
<dbReference type="AlphaFoldDB" id="A0A7Y5ZXU3"/>
<reference evidence="1 2" key="1">
    <citation type="submission" date="2020-05" db="EMBL/GenBank/DDBJ databases">
        <title>Genome Sequencing of Type Strains.</title>
        <authorList>
            <person name="Lemaire J.F."/>
            <person name="Inderbitzin P."/>
            <person name="Gregorio O.A."/>
            <person name="Collins S.B."/>
            <person name="Wespe N."/>
            <person name="Knight-Connoni V."/>
        </authorList>
    </citation>
    <scope>NUCLEOTIDE SEQUENCE [LARGE SCALE GENOMIC DNA]</scope>
    <source>
        <strain evidence="1 2">ATCC 25174</strain>
    </source>
</reference>